<dbReference type="InterPro" id="IPR016718">
    <property type="entry name" value="rRNA_m1G-MeTrfase_A_prd"/>
</dbReference>
<protein>
    <submittedName>
        <fullName evidence="2">SAM-dependent methyltransferase</fullName>
    </submittedName>
</protein>
<feature type="domain" description="Methyltransferase type 11" evidence="1">
    <location>
        <begin position="96"/>
        <end position="185"/>
    </location>
</feature>
<dbReference type="InterPro" id="IPR052939">
    <property type="entry name" value="23S_rRNA_MeTrnsfrase_RlmA"/>
</dbReference>
<keyword evidence="2" id="KW-0808">Transferase</keyword>
<keyword evidence="2" id="KW-0489">Methyltransferase</keyword>
<dbReference type="GO" id="GO:0032259">
    <property type="term" value="P:methylation"/>
    <property type="evidence" value="ECO:0007669"/>
    <property type="project" value="UniProtKB-KW"/>
</dbReference>
<dbReference type="SUPFAM" id="SSF53335">
    <property type="entry name" value="S-adenosyl-L-methionine-dependent methyltransferases"/>
    <property type="match status" value="1"/>
</dbReference>
<accession>A0ABQ4P9R5</accession>
<dbReference type="PIRSF" id="PIRSF018249">
    <property type="entry name" value="MyrA_prd"/>
    <property type="match status" value="1"/>
</dbReference>
<dbReference type="GO" id="GO:0008168">
    <property type="term" value="F:methyltransferase activity"/>
    <property type="evidence" value="ECO:0007669"/>
    <property type="project" value="UniProtKB-KW"/>
</dbReference>
<dbReference type="Pfam" id="PF08241">
    <property type="entry name" value="Methyltransf_11"/>
    <property type="match status" value="1"/>
</dbReference>
<dbReference type="InterPro" id="IPR013216">
    <property type="entry name" value="Methyltransf_11"/>
</dbReference>
<evidence type="ECO:0000313" key="2">
    <source>
        <dbReference type="EMBL" id="GIU44292.1"/>
    </source>
</evidence>
<dbReference type="InterPro" id="IPR029063">
    <property type="entry name" value="SAM-dependent_MTases_sf"/>
</dbReference>
<dbReference type="PANTHER" id="PTHR43460:SF1">
    <property type="entry name" value="METHYLTRANSFERASE TYPE 11 DOMAIN-CONTAINING PROTEIN"/>
    <property type="match status" value="1"/>
</dbReference>
<evidence type="ECO:0000259" key="1">
    <source>
        <dbReference type="Pfam" id="PF08241"/>
    </source>
</evidence>
<organism evidence="2 3">
    <name type="scientific">Shewanella algidipiscicola</name>
    <dbReference type="NCBI Taxonomy" id="614070"/>
    <lineage>
        <taxon>Bacteria</taxon>
        <taxon>Pseudomonadati</taxon>
        <taxon>Pseudomonadota</taxon>
        <taxon>Gammaproteobacteria</taxon>
        <taxon>Alteromonadales</taxon>
        <taxon>Shewanellaceae</taxon>
        <taxon>Shewanella</taxon>
    </lineage>
</organism>
<dbReference type="Gene3D" id="3.40.50.150">
    <property type="entry name" value="Vaccinia Virus protein VP39"/>
    <property type="match status" value="1"/>
</dbReference>
<proteinExistence type="predicted"/>
<comment type="caution">
    <text evidence="2">The sequence shown here is derived from an EMBL/GenBank/DDBJ whole genome shotgun (WGS) entry which is preliminary data.</text>
</comment>
<dbReference type="RefSeq" id="WP_220741422.1">
    <property type="nucleotide sequence ID" value="NZ_BPFB01000008.1"/>
</dbReference>
<reference evidence="2 3" key="1">
    <citation type="submission" date="2021-05" db="EMBL/GenBank/DDBJ databases">
        <title>Molecular characterization for Shewanella algae harboring chromosomal blaOXA-55-like strains isolated from clinical and environment sample.</title>
        <authorList>
            <person name="Ohama Y."/>
            <person name="Aoki K."/>
            <person name="Harada S."/>
            <person name="Moriya K."/>
            <person name="Ishii Y."/>
            <person name="Tateda K."/>
        </authorList>
    </citation>
    <scope>NUCLEOTIDE SEQUENCE [LARGE SCALE GENOMIC DNA]</scope>
    <source>
        <strain evidence="2 3">LMG 23746</strain>
    </source>
</reference>
<sequence>MNSHYLCPVCQAQMSIHEASQGLHCPKKHHLDKNEQGYWVFSQAKKPHMDSRQVMRAKRFLLESGVFTPPLDALKQQLTLALAEYVTDQNVAVNHLDFDCGDGFYLRSLTDTLQGVTTNSSQTGIGEAENALFAAVKSHPEATYIVSQLKQLPFVDECFDIVTLIDKPLKGKELLRVLKPNGLFVQVSPGPRHLWQIKQYLYKDLAEKPAVPTLAKGLELIHQQRVSFTLNVTPDEAVTLLEMTPYAWRAADKVKRQMSTGDFSQLEVDFYLTLSRKQMIEKVN</sequence>
<evidence type="ECO:0000313" key="3">
    <source>
        <dbReference type="Proteomes" id="UP000761574"/>
    </source>
</evidence>
<dbReference type="Proteomes" id="UP000761574">
    <property type="component" value="Unassembled WGS sequence"/>
</dbReference>
<dbReference type="PANTHER" id="PTHR43460">
    <property type="entry name" value="METHYLTRANSFERASE"/>
    <property type="match status" value="1"/>
</dbReference>
<gene>
    <name evidence="2" type="ORF">TUM4630_09650</name>
</gene>
<keyword evidence="3" id="KW-1185">Reference proteome</keyword>
<dbReference type="EMBL" id="BPFB01000008">
    <property type="protein sequence ID" value="GIU44292.1"/>
    <property type="molecule type" value="Genomic_DNA"/>
</dbReference>
<name>A0ABQ4P9R5_9GAMM</name>